<sequence length="211" mass="22245">MSVWPAWEVREGEHATRWFHVRLLFADGAGVEALALVSGLCVCVEDVRARPALSLEDLALFADWIEEPLARVCGAEGGPGREDGTAGDGPDTGGRGAMCAPAPGREPAAEGEPVADGEPLPDEGPVSEGGSAVRARPPGAGERQSRAVRPREPVGRRLVAREYRAAQEEGADPVLAVMCATGYSRRGALRVIGRARDAGLLTPRHVRRASE</sequence>
<protein>
    <submittedName>
        <fullName evidence="2">DUF6214 family protein</fullName>
    </submittedName>
</protein>
<organism evidence="2 3">
    <name type="scientific">Streptomyces pratens</name>
    <dbReference type="NCBI Taxonomy" id="887456"/>
    <lineage>
        <taxon>Bacteria</taxon>
        <taxon>Bacillati</taxon>
        <taxon>Actinomycetota</taxon>
        <taxon>Actinomycetes</taxon>
        <taxon>Kitasatosporales</taxon>
        <taxon>Streptomycetaceae</taxon>
        <taxon>Streptomyces</taxon>
    </lineage>
</organism>
<evidence type="ECO:0000313" key="3">
    <source>
        <dbReference type="Proteomes" id="UP001596242"/>
    </source>
</evidence>
<evidence type="ECO:0000313" key="2">
    <source>
        <dbReference type="EMBL" id="MFC6058513.1"/>
    </source>
</evidence>
<comment type="caution">
    <text evidence="2">The sequence shown here is derived from an EMBL/GenBank/DDBJ whole genome shotgun (WGS) entry which is preliminary data.</text>
</comment>
<evidence type="ECO:0000256" key="1">
    <source>
        <dbReference type="SAM" id="MobiDB-lite"/>
    </source>
</evidence>
<proteinExistence type="predicted"/>
<gene>
    <name evidence="2" type="ORF">ACFP50_24625</name>
</gene>
<feature type="region of interest" description="Disordered" evidence="1">
    <location>
        <begin position="73"/>
        <end position="151"/>
    </location>
</feature>
<dbReference type="Proteomes" id="UP001596242">
    <property type="component" value="Unassembled WGS sequence"/>
</dbReference>
<accession>A0ABW1M4H1</accession>
<dbReference type="InterPro" id="IPR046186">
    <property type="entry name" value="DUF6214"/>
</dbReference>
<dbReference type="RefSeq" id="WP_386401326.1">
    <property type="nucleotide sequence ID" value="NZ_JBHSPT010000060.1"/>
</dbReference>
<dbReference type="Pfam" id="PF19720">
    <property type="entry name" value="DUF6214"/>
    <property type="match status" value="1"/>
</dbReference>
<dbReference type="EMBL" id="JBHSPT010000060">
    <property type="protein sequence ID" value="MFC6058513.1"/>
    <property type="molecule type" value="Genomic_DNA"/>
</dbReference>
<reference evidence="3" key="1">
    <citation type="journal article" date="2019" name="Int. J. Syst. Evol. Microbiol.">
        <title>The Global Catalogue of Microorganisms (GCM) 10K type strain sequencing project: providing services to taxonomists for standard genome sequencing and annotation.</title>
        <authorList>
            <consortium name="The Broad Institute Genomics Platform"/>
            <consortium name="The Broad Institute Genome Sequencing Center for Infectious Disease"/>
            <person name="Wu L."/>
            <person name="Ma J."/>
        </authorList>
    </citation>
    <scope>NUCLEOTIDE SEQUENCE [LARGE SCALE GENOMIC DNA]</scope>
    <source>
        <strain evidence="3">JCM 12763</strain>
    </source>
</reference>
<name>A0ABW1M4H1_9ACTN</name>
<keyword evidence="3" id="KW-1185">Reference proteome</keyword>
<feature type="compositionally biased region" description="Low complexity" evidence="1">
    <location>
        <begin position="100"/>
        <end position="112"/>
    </location>
</feature>
<feature type="compositionally biased region" description="Gly residues" evidence="1">
    <location>
        <begin position="86"/>
        <end position="96"/>
    </location>
</feature>